<name>A0A1F4U6G8_UNCSA</name>
<proteinExistence type="predicted"/>
<evidence type="ECO:0000313" key="4">
    <source>
        <dbReference type="Proteomes" id="UP000179242"/>
    </source>
</evidence>
<feature type="transmembrane region" description="Helical" evidence="2">
    <location>
        <begin position="37"/>
        <end position="58"/>
    </location>
</feature>
<evidence type="ECO:0000256" key="1">
    <source>
        <dbReference type="SAM" id="MobiDB-lite"/>
    </source>
</evidence>
<gene>
    <name evidence="3" type="ORF">A2438_05955</name>
</gene>
<sequence length="194" mass="21560">MVILAIVILLFLLGFGFYLFSHANREIHLSSKRVGMFISVFIIFFASVLTLYLTGYLFSRTLFAGERPFEVGMGPLKTWFASLESGTQKDEALEECLINLNTALRQQALSSILTVKAATPESEAVEIKQAAPVAPKALKKQVNKPKKRTSLAFKTYQKPTVSSPKTINDLVGFDPDNYSDQNEPVLRVVPLTND</sequence>
<protein>
    <submittedName>
        <fullName evidence="3">Uncharacterized protein</fullName>
    </submittedName>
</protein>
<dbReference type="AlphaFoldDB" id="A0A1F4U6G8"/>
<keyword evidence="2" id="KW-0472">Membrane</keyword>
<comment type="caution">
    <text evidence="3">The sequence shown here is derived from an EMBL/GenBank/DDBJ whole genome shotgun (WGS) entry which is preliminary data.</text>
</comment>
<feature type="region of interest" description="Disordered" evidence="1">
    <location>
        <begin position="138"/>
        <end position="178"/>
    </location>
</feature>
<feature type="compositionally biased region" description="Basic residues" evidence="1">
    <location>
        <begin position="138"/>
        <end position="149"/>
    </location>
</feature>
<organism evidence="3 4">
    <name type="scientific">candidate division WOR-1 bacterium RIFOXYC2_FULL_46_14</name>
    <dbReference type="NCBI Taxonomy" id="1802587"/>
    <lineage>
        <taxon>Bacteria</taxon>
        <taxon>Bacillati</taxon>
        <taxon>Saganbacteria</taxon>
    </lineage>
</organism>
<accession>A0A1F4U6G8</accession>
<dbReference type="Proteomes" id="UP000179242">
    <property type="component" value="Unassembled WGS sequence"/>
</dbReference>
<evidence type="ECO:0000313" key="3">
    <source>
        <dbReference type="EMBL" id="OGC40544.1"/>
    </source>
</evidence>
<dbReference type="EMBL" id="MEUJ01000003">
    <property type="protein sequence ID" value="OGC40544.1"/>
    <property type="molecule type" value="Genomic_DNA"/>
</dbReference>
<evidence type="ECO:0000256" key="2">
    <source>
        <dbReference type="SAM" id="Phobius"/>
    </source>
</evidence>
<keyword evidence="2" id="KW-1133">Transmembrane helix</keyword>
<keyword evidence="2" id="KW-0812">Transmembrane</keyword>
<reference evidence="3 4" key="1">
    <citation type="journal article" date="2016" name="Nat. Commun.">
        <title>Thousands of microbial genomes shed light on interconnected biogeochemical processes in an aquifer system.</title>
        <authorList>
            <person name="Anantharaman K."/>
            <person name="Brown C.T."/>
            <person name="Hug L.A."/>
            <person name="Sharon I."/>
            <person name="Castelle C.J."/>
            <person name="Probst A.J."/>
            <person name="Thomas B.C."/>
            <person name="Singh A."/>
            <person name="Wilkins M.J."/>
            <person name="Karaoz U."/>
            <person name="Brodie E.L."/>
            <person name="Williams K.H."/>
            <person name="Hubbard S.S."/>
            <person name="Banfield J.F."/>
        </authorList>
    </citation>
    <scope>NUCLEOTIDE SEQUENCE [LARGE SCALE GENOMIC DNA]</scope>
</reference>
<feature type="compositionally biased region" description="Polar residues" evidence="1">
    <location>
        <begin position="157"/>
        <end position="166"/>
    </location>
</feature>